<evidence type="ECO:0000313" key="6">
    <source>
        <dbReference type="EMBL" id="GFP88244.1"/>
    </source>
</evidence>
<dbReference type="PANTHER" id="PTHR46991:SF11">
    <property type="entry name" value="SMALL HEAT SHOCK PROTEIN HSPF"/>
    <property type="match status" value="1"/>
</dbReference>
<dbReference type="EMBL" id="BMAC01000166">
    <property type="protein sequence ID" value="GFP88244.1"/>
    <property type="molecule type" value="Genomic_DNA"/>
</dbReference>
<evidence type="ECO:0000256" key="1">
    <source>
        <dbReference type="ARBA" id="ARBA00022946"/>
    </source>
</evidence>
<dbReference type="PANTHER" id="PTHR46991">
    <property type="entry name" value="23.5 KDA HEAT SHOCK PROTEIN, MITOCHONDRIAL"/>
    <property type="match status" value="1"/>
</dbReference>
<dbReference type="InterPro" id="IPR044656">
    <property type="entry name" value="HSP14.7/HSP23.5/HSP23.6-like"/>
</dbReference>
<keyword evidence="1" id="KW-0809">Transit peptide</keyword>
<dbReference type="InterPro" id="IPR008978">
    <property type="entry name" value="HSP20-like_chaperone"/>
</dbReference>
<keyword evidence="7" id="KW-1185">Reference proteome</keyword>
<evidence type="ECO:0000256" key="3">
    <source>
        <dbReference type="PROSITE-ProRule" id="PRU00285"/>
    </source>
</evidence>
<dbReference type="CDD" id="cd06464">
    <property type="entry name" value="ACD_sHsps-like"/>
    <property type="match status" value="1"/>
</dbReference>
<organism evidence="6 7">
    <name type="scientific">Phtheirospermum japonicum</name>
    <dbReference type="NCBI Taxonomy" id="374723"/>
    <lineage>
        <taxon>Eukaryota</taxon>
        <taxon>Viridiplantae</taxon>
        <taxon>Streptophyta</taxon>
        <taxon>Embryophyta</taxon>
        <taxon>Tracheophyta</taxon>
        <taxon>Spermatophyta</taxon>
        <taxon>Magnoliopsida</taxon>
        <taxon>eudicotyledons</taxon>
        <taxon>Gunneridae</taxon>
        <taxon>Pentapetalae</taxon>
        <taxon>asterids</taxon>
        <taxon>lamiids</taxon>
        <taxon>Lamiales</taxon>
        <taxon>Orobanchaceae</taxon>
        <taxon>Orobanchaceae incertae sedis</taxon>
        <taxon>Phtheirospermum</taxon>
    </lineage>
</organism>
<evidence type="ECO:0000313" key="7">
    <source>
        <dbReference type="Proteomes" id="UP000653305"/>
    </source>
</evidence>
<comment type="caution">
    <text evidence="6">The sequence shown here is derived from an EMBL/GenBank/DDBJ whole genome shotgun (WGS) entry which is preliminary data.</text>
</comment>
<evidence type="ECO:0000256" key="2">
    <source>
        <dbReference type="ARBA" id="ARBA00023016"/>
    </source>
</evidence>
<dbReference type="InterPro" id="IPR002068">
    <property type="entry name" value="A-crystallin/Hsp20_dom"/>
</dbReference>
<dbReference type="Proteomes" id="UP000653305">
    <property type="component" value="Unassembled WGS sequence"/>
</dbReference>
<keyword evidence="2 6" id="KW-0346">Stress response</keyword>
<reference evidence="6" key="1">
    <citation type="submission" date="2020-07" db="EMBL/GenBank/DDBJ databases">
        <title>Ethylene signaling mediates host invasion by parasitic plants.</title>
        <authorList>
            <person name="Yoshida S."/>
        </authorList>
    </citation>
    <scope>NUCLEOTIDE SEQUENCE</scope>
    <source>
        <strain evidence="6">Okayama</strain>
    </source>
</reference>
<dbReference type="Gene3D" id="2.60.40.790">
    <property type="match status" value="1"/>
</dbReference>
<name>A0A830BV27_9LAMI</name>
<protein>
    <submittedName>
        <fullName evidence="6">26.2 kDa heat shock protein mitochondrial</fullName>
    </submittedName>
</protein>
<sequence>MAASLLTLKHLSRLLLSSSLRPVCPVTLRSASRCFSTNAEQSFYDQFDVEREPSPTSEDPDLPPFIHHEYKAQSQGDGFHIRLYMAGVSKGNVKVWIEHDELIAEGKREKDYEDEDDTNALIRYRMSRPPTEVFNLDAIKAEIKNGILKVFVPRKD</sequence>
<evidence type="ECO:0000259" key="5">
    <source>
        <dbReference type="PROSITE" id="PS01031"/>
    </source>
</evidence>
<accession>A0A830BV27</accession>
<evidence type="ECO:0000256" key="4">
    <source>
        <dbReference type="RuleBase" id="RU003616"/>
    </source>
</evidence>
<feature type="domain" description="SHSP" evidence="5">
    <location>
        <begin position="56"/>
        <end position="156"/>
    </location>
</feature>
<gene>
    <name evidence="6" type="ORF">PHJA_000968100</name>
</gene>
<dbReference type="AlphaFoldDB" id="A0A830BV27"/>
<proteinExistence type="inferred from homology"/>
<comment type="similarity">
    <text evidence="3 4">Belongs to the small heat shock protein (HSP20) family.</text>
</comment>
<dbReference type="Pfam" id="PF00011">
    <property type="entry name" value="HSP20"/>
    <property type="match status" value="1"/>
</dbReference>
<dbReference type="SUPFAM" id="SSF49764">
    <property type="entry name" value="HSP20-like chaperones"/>
    <property type="match status" value="1"/>
</dbReference>
<dbReference type="PROSITE" id="PS01031">
    <property type="entry name" value="SHSP"/>
    <property type="match status" value="1"/>
</dbReference>
<dbReference type="OrthoDB" id="1653398at2759"/>